<feature type="binding site" evidence="4">
    <location>
        <position position="216"/>
    </location>
    <ligand>
        <name>Mn(2+)</name>
        <dbReference type="ChEBI" id="CHEBI:29035"/>
        <label>1</label>
    </ligand>
</feature>
<evidence type="ECO:0000313" key="5">
    <source>
        <dbReference type="EMBL" id="QSZ68243.1"/>
    </source>
</evidence>
<sequence>MEAFLNNLFADAEAEYTDARYVVFGVPYDGTSSYRAGSREAPGAIRAVSYNFETYLPSVGVELWEVPVTDLGDLEPLSLPDLVVGQVEETAAMIAADGKIPIMIGGEHTITPGAVKAVKPQCYVVCDAHLDLRDEFGGTKWNHACATRRVMDLDVEDIFVIGARSGPAEEFELVEESERLHMYTADEVRARGIASVIEEIRAAVGDRSLYLSVDADAVDCCLTPGLGTPEPFGITTWDLRSVVRAFAARASGFDYVEVCPVDAGQTAAVAAKLIREFIAWNWAGKEGL</sequence>
<evidence type="ECO:0000256" key="4">
    <source>
        <dbReference type="PIRSR" id="PIRSR036979-1"/>
    </source>
</evidence>
<evidence type="ECO:0000256" key="1">
    <source>
        <dbReference type="ARBA" id="ARBA00009227"/>
    </source>
</evidence>
<dbReference type="GeneID" id="76425195"/>
<dbReference type="NCBIfam" id="TIGR01230">
    <property type="entry name" value="agmatinase"/>
    <property type="match status" value="1"/>
</dbReference>
<dbReference type="GO" id="GO:0033389">
    <property type="term" value="P:putrescine biosynthetic process from arginine, via agmatine"/>
    <property type="evidence" value="ECO:0007669"/>
    <property type="project" value="TreeGrafter"/>
</dbReference>
<dbReference type="GO" id="GO:0046872">
    <property type="term" value="F:metal ion binding"/>
    <property type="evidence" value="ECO:0007669"/>
    <property type="project" value="UniProtKB-KW"/>
</dbReference>
<comment type="similarity">
    <text evidence="1">Belongs to the arginase family. Agmatinase subfamily.</text>
</comment>
<feature type="binding site" evidence="4">
    <location>
        <position position="127"/>
    </location>
    <ligand>
        <name>Mn(2+)</name>
        <dbReference type="ChEBI" id="CHEBI:29035"/>
        <label>1</label>
    </ligand>
</feature>
<evidence type="ECO:0000256" key="3">
    <source>
        <dbReference type="ARBA" id="ARBA00022801"/>
    </source>
</evidence>
<keyword evidence="3 5" id="KW-0378">Hydrolase</keyword>
<evidence type="ECO:0000256" key="2">
    <source>
        <dbReference type="ARBA" id="ARBA00022723"/>
    </source>
</evidence>
<organism evidence="5 6">
    <name type="scientific">Methanofollis aquaemaris</name>
    <dbReference type="NCBI Taxonomy" id="126734"/>
    <lineage>
        <taxon>Archaea</taxon>
        <taxon>Methanobacteriati</taxon>
        <taxon>Methanobacteriota</taxon>
        <taxon>Stenosarchaea group</taxon>
        <taxon>Methanomicrobia</taxon>
        <taxon>Methanomicrobiales</taxon>
        <taxon>Methanomicrobiaceae</taxon>
        <taxon>Methanofollis</taxon>
    </lineage>
</organism>
<dbReference type="RefSeq" id="WP_265581200.1">
    <property type="nucleotide sequence ID" value="NZ_CP036172.1"/>
</dbReference>
<name>A0A8A3S8L2_9EURY</name>
<keyword evidence="6" id="KW-1185">Reference proteome</keyword>
<dbReference type="PANTHER" id="PTHR11358:SF26">
    <property type="entry name" value="GUANIDINO ACID HYDROLASE, MITOCHONDRIAL"/>
    <property type="match status" value="1"/>
</dbReference>
<dbReference type="Gene3D" id="3.40.800.10">
    <property type="entry name" value="Ureohydrolase domain"/>
    <property type="match status" value="1"/>
</dbReference>
<dbReference type="KEGG" id="maqe:RJ40_12445"/>
<gene>
    <name evidence="5" type="primary">speB</name>
    <name evidence="5" type="ORF">RJ40_12445</name>
</gene>
<feature type="binding site" evidence="4">
    <location>
        <position position="108"/>
    </location>
    <ligand>
        <name>Mn(2+)</name>
        <dbReference type="ChEBI" id="CHEBI:29035"/>
        <label>1</label>
    </ligand>
</feature>
<keyword evidence="4" id="KW-0464">Manganese</keyword>
<reference evidence="5" key="1">
    <citation type="journal article" date="2001" name="Int. J. Syst. Evol. Microbiol.">
        <title>Methanofollis aquaemaris sp. nov., a methanogen isolated from an aquaculture fish pond.</title>
        <authorList>
            <person name="Lai M.C."/>
            <person name="Chen S.C."/>
        </authorList>
    </citation>
    <scope>NUCLEOTIDE SEQUENCE</scope>
    <source>
        <strain evidence="5">N2F9704</strain>
    </source>
</reference>
<dbReference type="CDD" id="cd11593">
    <property type="entry name" value="Agmatinase-like_2"/>
    <property type="match status" value="1"/>
</dbReference>
<dbReference type="GO" id="GO:0008783">
    <property type="term" value="F:agmatinase activity"/>
    <property type="evidence" value="ECO:0007669"/>
    <property type="project" value="UniProtKB-EC"/>
</dbReference>
<dbReference type="InterPro" id="IPR005925">
    <property type="entry name" value="Agmatinase-rel"/>
</dbReference>
<dbReference type="EMBL" id="CP036172">
    <property type="protein sequence ID" value="QSZ68243.1"/>
    <property type="molecule type" value="Genomic_DNA"/>
</dbReference>
<accession>A0A8A3S8L2</accession>
<feature type="binding site" evidence="4">
    <location>
        <position position="131"/>
    </location>
    <ligand>
        <name>Mn(2+)</name>
        <dbReference type="ChEBI" id="CHEBI:29035"/>
        <label>1</label>
    </ligand>
</feature>
<protein>
    <submittedName>
        <fullName evidence="5">Agmatinase</fullName>
        <ecNumber evidence="5">3.5.3.11</ecNumber>
    </submittedName>
</protein>
<dbReference type="Pfam" id="PF00491">
    <property type="entry name" value="Arginase"/>
    <property type="match status" value="1"/>
</dbReference>
<dbReference type="Proteomes" id="UP001042704">
    <property type="component" value="Chromosome"/>
</dbReference>
<dbReference type="PROSITE" id="PS51409">
    <property type="entry name" value="ARGINASE_2"/>
    <property type="match status" value="1"/>
</dbReference>
<proteinExistence type="inferred from homology"/>
<evidence type="ECO:0000313" key="6">
    <source>
        <dbReference type="Proteomes" id="UP001042704"/>
    </source>
</evidence>
<reference evidence="5" key="2">
    <citation type="submission" date="2019-02" db="EMBL/GenBank/DDBJ databases">
        <authorList>
            <person name="Chen S.-C."/>
            <person name="Chien H.-H."/>
            <person name="Lai M.-C."/>
        </authorList>
    </citation>
    <scope>NUCLEOTIDE SEQUENCE</scope>
    <source>
        <strain evidence="5">N2F9704</strain>
    </source>
</reference>
<dbReference type="PANTHER" id="PTHR11358">
    <property type="entry name" value="ARGINASE/AGMATINASE"/>
    <property type="match status" value="1"/>
</dbReference>
<dbReference type="InterPro" id="IPR006035">
    <property type="entry name" value="Ureohydrolase"/>
</dbReference>
<dbReference type="InterPro" id="IPR023696">
    <property type="entry name" value="Ureohydrolase_dom_sf"/>
</dbReference>
<dbReference type="AlphaFoldDB" id="A0A8A3S8L2"/>
<dbReference type="EC" id="3.5.3.11" evidence="5"/>
<keyword evidence="2 4" id="KW-0479">Metal-binding</keyword>
<comment type="cofactor">
    <cofactor evidence="4">
        <name>Mn(2+)</name>
        <dbReference type="ChEBI" id="CHEBI:29035"/>
    </cofactor>
    <text evidence="4">Binds 2 manganese ions per subunit.</text>
</comment>
<dbReference type="PIRSF" id="PIRSF036979">
    <property type="entry name" value="Arginase"/>
    <property type="match status" value="1"/>
</dbReference>
<feature type="binding site" evidence="4">
    <location>
        <position position="129"/>
    </location>
    <ligand>
        <name>Mn(2+)</name>
        <dbReference type="ChEBI" id="CHEBI:29035"/>
        <label>1</label>
    </ligand>
</feature>
<feature type="binding site" evidence="4">
    <location>
        <position position="214"/>
    </location>
    <ligand>
        <name>Mn(2+)</name>
        <dbReference type="ChEBI" id="CHEBI:29035"/>
        <label>1</label>
    </ligand>
</feature>
<dbReference type="SUPFAM" id="SSF52768">
    <property type="entry name" value="Arginase/deacetylase"/>
    <property type="match status" value="1"/>
</dbReference>